<gene>
    <name evidence="3" type="ORF">Ptr86124_013947</name>
</gene>
<name>A0A922N3L2_9PLEO</name>
<comment type="caution">
    <text evidence="3">The sequence shown here is derived from an EMBL/GenBank/DDBJ whole genome shotgun (WGS) entry which is preliminary data.</text>
</comment>
<organism evidence="3 4">
    <name type="scientific">Pyrenophora tritici-repentis</name>
    <dbReference type="NCBI Taxonomy" id="45151"/>
    <lineage>
        <taxon>Eukaryota</taxon>
        <taxon>Fungi</taxon>
        <taxon>Dikarya</taxon>
        <taxon>Ascomycota</taxon>
        <taxon>Pezizomycotina</taxon>
        <taxon>Dothideomycetes</taxon>
        <taxon>Pleosporomycetidae</taxon>
        <taxon>Pleosporales</taxon>
        <taxon>Pleosporineae</taxon>
        <taxon>Pleosporaceae</taxon>
        <taxon>Pyrenophora</taxon>
    </lineage>
</organism>
<evidence type="ECO:0000313" key="3">
    <source>
        <dbReference type="EMBL" id="KAI1507121.1"/>
    </source>
</evidence>
<keyword evidence="4" id="KW-1185">Reference proteome</keyword>
<accession>A0A922N3L2</accession>
<dbReference type="Pfam" id="PF11374">
    <property type="entry name" value="DUF3176"/>
    <property type="match status" value="1"/>
</dbReference>
<sequence length="445" mass="49125">MEYSLVHPEPISRISTPTKDAKHQPRPSRSARTSLRAWKWELATWLLGTTALCAIVTLLILYRDKPLKEWTANFRLATAIAALSQVAQSALLVSVSSCIGQLKWSYLRKERSTLDISRFEQASRGPQGSLMLLLSIHPFSIKGTFSSTSATIGRSVQYVNDATNASFVEVNGVPPSSNPIMYHPHMAKGILAGILDDVSNPSDVIGSCQAEVCTWAPYQTLTVCSFVEDVSADGTMLYVNSMGDSRVHTHINLDWQIRPGISIDSRYQYCVMGHNNEEYCVGDADITEWEYLIAESLTGAAAVYPNETSYGFTGQYAPNIASDVLGDSPAYCTGSEAGGFEQRINNIAISMSNTLRTGKNAVPIKGTEWTKEQFFDVTFYWLSFPLAIYLTITLFLFSTIVTSGKADMPLWKSSQLVLLQATNSSNRMQSLDQVELEARSTRVKL</sequence>
<dbReference type="PANTHER" id="PTHR35394">
    <property type="entry name" value="DUF3176 DOMAIN-CONTAINING PROTEIN"/>
    <property type="match status" value="1"/>
</dbReference>
<keyword evidence="2" id="KW-0472">Membrane</keyword>
<dbReference type="PANTHER" id="PTHR35394:SF5">
    <property type="entry name" value="DUF3176 DOMAIN-CONTAINING PROTEIN"/>
    <property type="match status" value="1"/>
</dbReference>
<feature type="transmembrane region" description="Helical" evidence="2">
    <location>
        <begin position="42"/>
        <end position="62"/>
    </location>
</feature>
<dbReference type="Proteomes" id="UP000249757">
    <property type="component" value="Unassembled WGS sequence"/>
</dbReference>
<evidence type="ECO:0000256" key="1">
    <source>
        <dbReference type="SAM" id="MobiDB-lite"/>
    </source>
</evidence>
<dbReference type="InterPro" id="IPR021514">
    <property type="entry name" value="DUF3176"/>
</dbReference>
<evidence type="ECO:0000256" key="2">
    <source>
        <dbReference type="SAM" id="Phobius"/>
    </source>
</evidence>
<keyword evidence="2" id="KW-0812">Transmembrane</keyword>
<evidence type="ECO:0000313" key="4">
    <source>
        <dbReference type="Proteomes" id="UP000249757"/>
    </source>
</evidence>
<dbReference type="EMBL" id="NRDI02000058">
    <property type="protein sequence ID" value="KAI1507121.1"/>
    <property type="molecule type" value="Genomic_DNA"/>
</dbReference>
<protein>
    <submittedName>
        <fullName evidence="3">DUF3176 containing protein</fullName>
    </submittedName>
</protein>
<feature type="region of interest" description="Disordered" evidence="1">
    <location>
        <begin position="1"/>
        <end position="30"/>
    </location>
</feature>
<reference evidence="4" key="1">
    <citation type="journal article" date="2022" name="Microb. Genom.">
        <title>A global pangenome for the wheat fungal pathogen Pyrenophora tritici-repentis and prediction of effector protein structural homology.</title>
        <authorList>
            <person name="Moolhuijzen P.M."/>
            <person name="See P.T."/>
            <person name="Shi G."/>
            <person name="Powell H.R."/>
            <person name="Cockram J."/>
            <person name="Jorgensen L.N."/>
            <person name="Benslimane H."/>
            <person name="Strelkov S.E."/>
            <person name="Turner J."/>
            <person name="Liu Z."/>
            <person name="Moffat C.S."/>
        </authorList>
    </citation>
    <scope>NUCLEOTIDE SEQUENCE [LARGE SCALE GENOMIC DNA]</scope>
</reference>
<proteinExistence type="predicted"/>
<dbReference type="AlphaFoldDB" id="A0A922N3L2"/>
<feature type="transmembrane region" description="Helical" evidence="2">
    <location>
        <begin position="379"/>
        <end position="402"/>
    </location>
</feature>
<keyword evidence="2" id="KW-1133">Transmembrane helix</keyword>